<dbReference type="InterPro" id="IPR004564">
    <property type="entry name" value="OM_lipoprot_carrier_LolA-like"/>
</dbReference>
<dbReference type="InterPro" id="IPR029046">
    <property type="entry name" value="LolA/LolB/LppX"/>
</dbReference>
<dbReference type="Gene3D" id="2.50.20.10">
    <property type="entry name" value="Lipoprotein localisation LolA/LolB/LppX"/>
    <property type="match status" value="1"/>
</dbReference>
<dbReference type="EMBL" id="UOEQ01000447">
    <property type="protein sequence ID" value="VAW23139.1"/>
    <property type="molecule type" value="Genomic_DNA"/>
</dbReference>
<protein>
    <recommendedName>
        <fullName evidence="2">Outer membrane lipoprotein carrier protein LolA</fullName>
    </recommendedName>
</protein>
<gene>
    <name evidence="1" type="ORF">MNBD_ALPHA11-1285</name>
</gene>
<evidence type="ECO:0008006" key="2">
    <source>
        <dbReference type="Google" id="ProtNLM"/>
    </source>
</evidence>
<accession>A0A3B0UF73</accession>
<proteinExistence type="predicted"/>
<dbReference type="PANTHER" id="PTHR35869">
    <property type="entry name" value="OUTER-MEMBRANE LIPOPROTEIN CARRIER PROTEIN"/>
    <property type="match status" value="1"/>
</dbReference>
<evidence type="ECO:0000313" key="1">
    <source>
        <dbReference type="EMBL" id="VAW23139.1"/>
    </source>
</evidence>
<sequence>MIRRLFILMSLLVGLAPSAIALENSLTPEEEELIREIGIFNSAIGSMAGRFLQIDSAGGRLEGTFFLVRPNKIRFRYAPPSREEIVSVGRGFYILNREEETKYVYPQDKVPLRQFLTDEIDFLNGNISDVVMTDTFISITLFDESPLGTVEVALIFEIESKELWQWTLTEPDGSELTFSIYDVVKDVEIPRSFFYINPNYRSIAQ</sequence>
<dbReference type="CDD" id="cd16325">
    <property type="entry name" value="LolA"/>
    <property type="match status" value="1"/>
</dbReference>
<dbReference type="PANTHER" id="PTHR35869:SF1">
    <property type="entry name" value="OUTER-MEMBRANE LIPOPROTEIN CARRIER PROTEIN"/>
    <property type="match status" value="1"/>
</dbReference>
<organism evidence="1">
    <name type="scientific">hydrothermal vent metagenome</name>
    <dbReference type="NCBI Taxonomy" id="652676"/>
    <lineage>
        <taxon>unclassified sequences</taxon>
        <taxon>metagenomes</taxon>
        <taxon>ecological metagenomes</taxon>
    </lineage>
</organism>
<dbReference type="SUPFAM" id="SSF89392">
    <property type="entry name" value="Prokaryotic lipoproteins and lipoprotein localization factors"/>
    <property type="match status" value="1"/>
</dbReference>
<name>A0A3B0UF73_9ZZZZ</name>
<dbReference type="Pfam" id="PF03548">
    <property type="entry name" value="LolA"/>
    <property type="match status" value="1"/>
</dbReference>
<dbReference type="AlphaFoldDB" id="A0A3B0UF73"/>
<reference evidence="1" key="1">
    <citation type="submission" date="2018-06" db="EMBL/GenBank/DDBJ databases">
        <authorList>
            <person name="Zhirakovskaya E."/>
        </authorList>
    </citation>
    <scope>NUCLEOTIDE SEQUENCE</scope>
</reference>